<evidence type="ECO:0000256" key="6">
    <source>
        <dbReference type="ARBA" id="ARBA00022833"/>
    </source>
</evidence>
<evidence type="ECO:0008006" key="14">
    <source>
        <dbReference type="Google" id="ProtNLM"/>
    </source>
</evidence>
<gene>
    <name evidence="12" type="ORF">HPB48_016925</name>
</gene>
<feature type="compositionally biased region" description="Pro residues" evidence="8">
    <location>
        <begin position="421"/>
        <end position="437"/>
    </location>
</feature>
<dbReference type="PANTHER" id="PTHR11733">
    <property type="entry name" value="ZINC METALLOPROTEASE FAMILY M13 NEPRILYSIN-RELATED"/>
    <property type="match status" value="1"/>
</dbReference>
<evidence type="ECO:0000259" key="10">
    <source>
        <dbReference type="Pfam" id="PF01431"/>
    </source>
</evidence>
<evidence type="ECO:0000256" key="1">
    <source>
        <dbReference type="ARBA" id="ARBA00001947"/>
    </source>
</evidence>
<keyword evidence="9" id="KW-1133">Transmembrane helix</keyword>
<comment type="caution">
    <text evidence="12">The sequence shown here is derived from an EMBL/GenBank/DDBJ whole genome shotgun (WGS) entry which is preliminary data.</text>
</comment>
<dbReference type="VEuPathDB" id="VectorBase:HLOH_053931"/>
<feature type="compositionally biased region" description="Pro residues" evidence="8">
    <location>
        <begin position="172"/>
        <end position="183"/>
    </location>
</feature>
<comment type="similarity">
    <text evidence="2">Belongs to the peptidase M13 family.</text>
</comment>
<feature type="region of interest" description="Disordered" evidence="8">
    <location>
        <begin position="149"/>
        <end position="453"/>
    </location>
</feature>
<evidence type="ECO:0000256" key="5">
    <source>
        <dbReference type="ARBA" id="ARBA00022801"/>
    </source>
</evidence>
<feature type="transmembrane region" description="Helical" evidence="9">
    <location>
        <begin position="469"/>
        <end position="492"/>
    </location>
</feature>
<dbReference type="Proteomes" id="UP000821853">
    <property type="component" value="Chromosome 2"/>
</dbReference>
<dbReference type="Gene3D" id="3.40.390.10">
    <property type="entry name" value="Collagenase (Catalytic Domain)"/>
    <property type="match status" value="1"/>
</dbReference>
<keyword evidence="9" id="KW-0812">Transmembrane</keyword>
<dbReference type="OrthoDB" id="6508491at2759"/>
<dbReference type="Pfam" id="PF05649">
    <property type="entry name" value="Peptidase_M13_N"/>
    <property type="match status" value="1"/>
</dbReference>
<evidence type="ECO:0000256" key="7">
    <source>
        <dbReference type="ARBA" id="ARBA00023049"/>
    </source>
</evidence>
<dbReference type="Gene3D" id="1.10.1380.10">
    <property type="entry name" value="Neutral endopeptidase , domain2"/>
    <property type="match status" value="1"/>
</dbReference>
<dbReference type="GO" id="GO:0004222">
    <property type="term" value="F:metalloendopeptidase activity"/>
    <property type="evidence" value="ECO:0007669"/>
    <property type="project" value="InterPro"/>
</dbReference>
<dbReference type="InterPro" id="IPR008753">
    <property type="entry name" value="Peptidase_M13_N"/>
</dbReference>
<dbReference type="AlphaFoldDB" id="A0A9J6G195"/>
<feature type="compositionally biased region" description="Low complexity" evidence="8">
    <location>
        <begin position="274"/>
        <end position="294"/>
    </location>
</feature>
<keyword evidence="13" id="KW-1185">Reference proteome</keyword>
<feature type="region of interest" description="Disordered" evidence="8">
    <location>
        <begin position="1"/>
        <end position="124"/>
    </location>
</feature>
<accession>A0A9J6G195</accession>
<dbReference type="InterPro" id="IPR000718">
    <property type="entry name" value="Peptidase_M13"/>
</dbReference>
<feature type="compositionally biased region" description="Polar residues" evidence="8">
    <location>
        <begin position="359"/>
        <end position="370"/>
    </location>
</feature>
<reference evidence="12 13" key="1">
    <citation type="journal article" date="2020" name="Cell">
        <title>Large-Scale Comparative Analyses of Tick Genomes Elucidate Their Genetic Diversity and Vector Capacities.</title>
        <authorList>
            <consortium name="Tick Genome and Microbiome Consortium (TIGMIC)"/>
            <person name="Jia N."/>
            <person name="Wang J."/>
            <person name="Shi W."/>
            <person name="Du L."/>
            <person name="Sun Y."/>
            <person name="Zhan W."/>
            <person name="Jiang J.F."/>
            <person name="Wang Q."/>
            <person name="Zhang B."/>
            <person name="Ji P."/>
            <person name="Bell-Sakyi L."/>
            <person name="Cui X.M."/>
            <person name="Yuan T.T."/>
            <person name="Jiang B.G."/>
            <person name="Yang W.F."/>
            <person name="Lam T.T."/>
            <person name="Chang Q.C."/>
            <person name="Ding S.J."/>
            <person name="Wang X.J."/>
            <person name="Zhu J.G."/>
            <person name="Ruan X.D."/>
            <person name="Zhao L."/>
            <person name="Wei J.T."/>
            <person name="Ye R.Z."/>
            <person name="Que T.C."/>
            <person name="Du C.H."/>
            <person name="Zhou Y.H."/>
            <person name="Cheng J.X."/>
            <person name="Dai P.F."/>
            <person name="Guo W.B."/>
            <person name="Han X.H."/>
            <person name="Huang E.J."/>
            <person name="Li L.F."/>
            <person name="Wei W."/>
            <person name="Gao Y.C."/>
            <person name="Liu J.Z."/>
            <person name="Shao H.Z."/>
            <person name="Wang X."/>
            <person name="Wang C.C."/>
            <person name="Yang T.C."/>
            <person name="Huo Q.B."/>
            <person name="Li W."/>
            <person name="Chen H.Y."/>
            <person name="Chen S.E."/>
            <person name="Zhou L.G."/>
            <person name="Ni X.B."/>
            <person name="Tian J.H."/>
            <person name="Sheng Y."/>
            <person name="Liu T."/>
            <person name="Pan Y.S."/>
            <person name="Xia L.Y."/>
            <person name="Li J."/>
            <person name="Zhao F."/>
            <person name="Cao W.C."/>
        </authorList>
    </citation>
    <scope>NUCLEOTIDE SEQUENCE [LARGE SCALE GENOMIC DNA]</scope>
    <source>
        <strain evidence="12">HaeL-2018</strain>
    </source>
</reference>
<evidence type="ECO:0000256" key="4">
    <source>
        <dbReference type="ARBA" id="ARBA00022723"/>
    </source>
</evidence>
<feature type="compositionally biased region" description="Basic and acidic residues" evidence="8">
    <location>
        <begin position="20"/>
        <end position="30"/>
    </location>
</feature>
<dbReference type="InterPro" id="IPR018497">
    <property type="entry name" value="Peptidase_M13_C"/>
</dbReference>
<proteinExistence type="inferred from homology"/>
<evidence type="ECO:0000313" key="13">
    <source>
        <dbReference type="Proteomes" id="UP000821853"/>
    </source>
</evidence>
<dbReference type="InterPro" id="IPR024079">
    <property type="entry name" value="MetalloPept_cat_dom_sf"/>
</dbReference>
<evidence type="ECO:0000259" key="11">
    <source>
        <dbReference type="Pfam" id="PF05649"/>
    </source>
</evidence>
<dbReference type="PROSITE" id="PS51885">
    <property type="entry name" value="NEPRILYSIN"/>
    <property type="match status" value="1"/>
</dbReference>
<keyword evidence="6" id="KW-0862">Zinc</keyword>
<dbReference type="Pfam" id="PF01431">
    <property type="entry name" value="Peptidase_M13"/>
    <property type="match status" value="1"/>
</dbReference>
<evidence type="ECO:0000313" key="12">
    <source>
        <dbReference type="EMBL" id="KAH9369210.1"/>
    </source>
</evidence>
<organism evidence="12 13">
    <name type="scientific">Haemaphysalis longicornis</name>
    <name type="common">Bush tick</name>
    <dbReference type="NCBI Taxonomy" id="44386"/>
    <lineage>
        <taxon>Eukaryota</taxon>
        <taxon>Metazoa</taxon>
        <taxon>Ecdysozoa</taxon>
        <taxon>Arthropoda</taxon>
        <taxon>Chelicerata</taxon>
        <taxon>Arachnida</taxon>
        <taxon>Acari</taxon>
        <taxon>Parasitiformes</taxon>
        <taxon>Ixodida</taxon>
        <taxon>Ixodoidea</taxon>
        <taxon>Ixodidae</taxon>
        <taxon>Haemaphysalinae</taxon>
        <taxon>Haemaphysalis</taxon>
    </lineage>
</organism>
<sequence>MSSSEKLRRKQPGTHPLATLDEKSQSEPRLEGPPVPYGSASALSSQTEQKSREPPEQPLVEYGDIRRPSISVNEGELGSQPPAGEHPRKSIGSVDYGDPGPEKSDNLPVLPHLSGDNVEPAKEPLDGIWSVEELPKGVDIAPVGATSLAPLKQGDVEEKEGGVQPVPAAPVSLPPPPAPPPVAAQPQVAGGKNESSSKTASGSGSSSEGSESETSTSGSSSTGSSGSSSGSTSGTASKTTGSTSGSSSTGSTGDSQTKTSTATANAEAPEKAKAVPGVSAAPAAPVPPAAVKAPTTGQAVPPEKGPSESSGSSSSGSSSGSSSDSESSSESGESATEPGAAPDAEKEPLLAKPLPGAVTQAQKTGDTMPQTVEDKKLETKPPAGQGKPGVTARPTSGTEKPRVELPKRPPVPPGGLRAHRPPPPAKEPAKAPPPPAPSSGSGKGGNDPSVYAGMNNEIHRDAETKSRRVPCCLLVANIVITLILVLISYGLVIHQLDRIAKRKTVAPPPEVIADDHVCRDVQCSSAGTHLFYVLNNSANPCHSIYNYVCKGWIHEGPSAYRKIVLGAERIFVDSKYIEMKDALLAYQTRPSESAAVRKATDLYRMCLEEPVRNPKDTKLIESVLQKYELSNWPFSQGTFLQNSHPYVSLGKFIADTGVGAIVAVKALPDPENFETRVYGIDCSTFVVPMGTLLSFAEHKDYTLLGYKMYIKDVISALSPGKKDIDSLANTIMAFEINLAARCNKGCRKKRYKRTNLKQLDAESKGKRTSEYWLEFLKTVSGDNAHKVTDDMPILVRSERYLRIISTLFEQDETRLRVMNYIGWRVVHHFMRHAGVHFRNMTESFFAARIKEEKLPYDRSCLRDVNDVMPYAIGRVFADNVLSRDDFDKAVKIVAAILDGFQVVLKQFRWASLDVQSMFARMNYIVSYPEWIKNYQRLDDYYDHVQGHGDYFHRYLSASRNRYQRYLTMPNITARASMQMTYHYRRMAEFIFPSRIVDLERRVGPPRENTFYDARDNALIVPSGAMQPPYYDGRSPAGLTFGGLGTMIARDFINEMFHTNEGILRDDKKKNAFKEKTQCLLNAIKEGLDPNMNPDCTSSHLRRLFRPSGVRGLPDLSGRQRRRHAAGCRTHDTGPALFHLSSAYALHKRQGAALCSDGAFAEACHGDRPDRSSRYGHERVRGRFRLQGERLDHSEHVQQVLLRASKLVIGLHTP</sequence>
<name>A0A9J6G195_HAELO</name>
<feature type="compositionally biased region" description="Low complexity" evidence="8">
    <location>
        <begin position="196"/>
        <end position="261"/>
    </location>
</feature>
<evidence type="ECO:0000256" key="8">
    <source>
        <dbReference type="SAM" id="MobiDB-lite"/>
    </source>
</evidence>
<evidence type="ECO:0000256" key="3">
    <source>
        <dbReference type="ARBA" id="ARBA00022670"/>
    </source>
</evidence>
<evidence type="ECO:0000256" key="9">
    <source>
        <dbReference type="SAM" id="Phobius"/>
    </source>
</evidence>
<protein>
    <recommendedName>
        <fullName evidence="14">M13 family peptidase</fullName>
    </recommendedName>
</protein>
<keyword evidence="9" id="KW-0472">Membrane</keyword>
<keyword evidence="7" id="KW-0482">Metalloprotease</keyword>
<dbReference type="SUPFAM" id="SSF55486">
    <property type="entry name" value="Metalloproteases ('zincins'), catalytic domain"/>
    <property type="match status" value="1"/>
</dbReference>
<feature type="domain" description="Peptidase M13 N-terminal" evidence="11">
    <location>
        <begin position="540"/>
        <end position="911"/>
    </location>
</feature>
<dbReference type="InterPro" id="IPR042089">
    <property type="entry name" value="Peptidase_M13_dom_2"/>
</dbReference>
<feature type="domain" description="Peptidase M13 C-terminal" evidence="10">
    <location>
        <begin position="1008"/>
        <end position="1085"/>
    </location>
</feature>
<dbReference type="GO" id="GO:0016485">
    <property type="term" value="P:protein processing"/>
    <property type="evidence" value="ECO:0007669"/>
    <property type="project" value="TreeGrafter"/>
</dbReference>
<keyword evidence="4" id="KW-0479">Metal-binding</keyword>
<keyword evidence="3" id="KW-0645">Protease</keyword>
<keyword evidence="5" id="KW-0378">Hydrolase</keyword>
<dbReference type="EMBL" id="JABSTR010000004">
    <property type="protein sequence ID" value="KAH9369210.1"/>
    <property type="molecule type" value="Genomic_DNA"/>
</dbReference>
<evidence type="ECO:0000256" key="2">
    <source>
        <dbReference type="ARBA" id="ARBA00007357"/>
    </source>
</evidence>
<feature type="compositionally biased region" description="Low complexity" evidence="8">
    <location>
        <begin position="307"/>
        <end position="334"/>
    </location>
</feature>
<dbReference type="PANTHER" id="PTHR11733:SF241">
    <property type="entry name" value="GH26575P-RELATED"/>
    <property type="match status" value="1"/>
</dbReference>
<dbReference type="GO" id="GO:0046872">
    <property type="term" value="F:metal ion binding"/>
    <property type="evidence" value="ECO:0007669"/>
    <property type="project" value="UniProtKB-KW"/>
</dbReference>
<dbReference type="GO" id="GO:0005886">
    <property type="term" value="C:plasma membrane"/>
    <property type="evidence" value="ECO:0007669"/>
    <property type="project" value="TreeGrafter"/>
</dbReference>
<comment type="cofactor">
    <cofactor evidence="1">
        <name>Zn(2+)</name>
        <dbReference type="ChEBI" id="CHEBI:29105"/>
    </cofactor>
</comment>